<dbReference type="EMBL" id="JBHPBY010000040">
    <property type="protein sequence ID" value="MFC1849475.1"/>
    <property type="molecule type" value="Genomic_DNA"/>
</dbReference>
<sequence length="179" mass="21426">MDLLFQKFSDTEEELLVNWLTSEVWPFHGQPQPEADEIRRACQLGRYASSDSRTFWIIINGQTRIGLIRLFDLQDQTPVFDIRLLRDYRGRGYGTQALQWLTDYVFTTWPQKRRIEGYTRQDNRGMRRVFLACGYLKEAHHRQAWPGQKNEYYDSIGYAILRDDWMHGRQTAVNWQDEL</sequence>
<reference evidence="2 3" key="1">
    <citation type="submission" date="2024-09" db="EMBL/GenBank/DDBJ databases">
        <title>Laminarin stimulates single cell rates of sulfate reduction while oxygen inhibits transcriptomic activity in coastal marine sediment.</title>
        <authorList>
            <person name="Lindsay M."/>
            <person name="Orcutt B."/>
            <person name="Emerson D."/>
            <person name="Stepanauskas R."/>
            <person name="D'Angelo T."/>
        </authorList>
    </citation>
    <scope>NUCLEOTIDE SEQUENCE [LARGE SCALE GENOMIC DNA]</scope>
    <source>
        <strain evidence="2">SAG AM-311-K15</strain>
    </source>
</reference>
<dbReference type="Proteomes" id="UP001594351">
    <property type="component" value="Unassembled WGS sequence"/>
</dbReference>
<accession>A0ABV6YTE7</accession>
<gene>
    <name evidence="2" type="ORF">ACFL27_04615</name>
</gene>
<evidence type="ECO:0000313" key="3">
    <source>
        <dbReference type="Proteomes" id="UP001594351"/>
    </source>
</evidence>
<protein>
    <submittedName>
        <fullName evidence="2">GNAT family N-acetyltransferase</fullName>
        <ecNumber evidence="2">2.3.-.-</ecNumber>
    </submittedName>
</protein>
<keyword evidence="2" id="KW-0012">Acyltransferase</keyword>
<evidence type="ECO:0000259" key="1">
    <source>
        <dbReference type="PROSITE" id="PS51186"/>
    </source>
</evidence>
<dbReference type="Pfam" id="PF13302">
    <property type="entry name" value="Acetyltransf_3"/>
    <property type="match status" value="1"/>
</dbReference>
<dbReference type="Gene3D" id="3.40.630.30">
    <property type="match status" value="1"/>
</dbReference>
<dbReference type="GO" id="GO:0016746">
    <property type="term" value="F:acyltransferase activity"/>
    <property type="evidence" value="ECO:0007669"/>
    <property type="project" value="UniProtKB-KW"/>
</dbReference>
<dbReference type="PANTHER" id="PTHR43792:SF1">
    <property type="entry name" value="N-ACETYLTRANSFERASE DOMAIN-CONTAINING PROTEIN"/>
    <property type="match status" value="1"/>
</dbReference>
<dbReference type="InterPro" id="IPR051531">
    <property type="entry name" value="N-acetyltransferase"/>
</dbReference>
<comment type="caution">
    <text evidence="2">The sequence shown here is derived from an EMBL/GenBank/DDBJ whole genome shotgun (WGS) entry which is preliminary data.</text>
</comment>
<dbReference type="PROSITE" id="PS51186">
    <property type="entry name" value="GNAT"/>
    <property type="match status" value="1"/>
</dbReference>
<evidence type="ECO:0000313" key="2">
    <source>
        <dbReference type="EMBL" id="MFC1849475.1"/>
    </source>
</evidence>
<dbReference type="EC" id="2.3.-.-" evidence="2"/>
<name>A0ABV6YTE7_UNCC1</name>
<keyword evidence="3" id="KW-1185">Reference proteome</keyword>
<proteinExistence type="predicted"/>
<dbReference type="PANTHER" id="PTHR43792">
    <property type="entry name" value="GNAT FAMILY, PUTATIVE (AFU_ORTHOLOGUE AFUA_3G00765)-RELATED-RELATED"/>
    <property type="match status" value="1"/>
</dbReference>
<dbReference type="CDD" id="cd04301">
    <property type="entry name" value="NAT_SF"/>
    <property type="match status" value="1"/>
</dbReference>
<keyword evidence="2" id="KW-0808">Transferase</keyword>
<organism evidence="2 3">
    <name type="scientific">candidate division CSSED10-310 bacterium</name>
    <dbReference type="NCBI Taxonomy" id="2855610"/>
    <lineage>
        <taxon>Bacteria</taxon>
        <taxon>Bacteria division CSSED10-310</taxon>
    </lineage>
</organism>
<dbReference type="SUPFAM" id="SSF55729">
    <property type="entry name" value="Acyl-CoA N-acyltransferases (Nat)"/>
    <property type="match status" value="1"/>
</dbReference>
<dbReference type="InterPro" id="IPR000182">
    <property type="entry name" value="GNAT_dom"/>
</dbReference>
<dbReference type="InterPro" id="IPR016181">
    <property type="entry name" value="Acyl_CoA_acyltransferase"/>
</dbReference>
<feature type="domain" description="N-acetyltransferase" evidence="1">
    <location>
        <begin position="3"/>
        <end position="159"/>
    </location>
</feature>